<organism evidence="1 2">
    <name type="scientific">Candidatus Uhrbacteria bacterium RIFCSPLOWO2_02_FULL_48_18</name>
    <dbReference type="NCBI Taxonomy" id="1802408"/>
    <lineage>
        <taxon>Bacteria</taxon>
        <taxon>Candidatus Uhriibacteriota</taxon>
    </lineage>
</organism>
<evidence type="ECO:0000313" key="2">
    <source>
        <dbReference type="Proteomes" id="UP000176593"/>
    </source>
</evidence>
<sequence length="332" mass="38704">MRDYDYPAKNTVRDAWMRFLPEFFQDTQAHGLYLPGHQNLEFPCYEQKRLSKDRLIGIEHDPSRFAAVKRKANGIRLIHGNVRDAVCEIEQQHIPRLRFANLDFEGLYSRLISEILSLFRVFPSTSGGYLCVTSFSSRDEETLLQGMIHTSKFYSGRAERTEFMSDYGRMVNRYVALKHILKDPRASDHSHLTRELGFLWWMTLVMGVMQFPGDTYGIIDEAYLTELDAILERIDERSRARSEGTLDFHLVYDTELATRMCAHTSCLWPSGFQHFIYYTAPGLPMHVWMLKIDFINTKKKPSHQDVLEQVWQFATRTPLIYVDKMGTAHSLV</sequence>
<evidence type="ECO:0000313" key="1">
    <source>
        <dbReference type="EMBL" id="OGL86375.1"/>
    </source>
</evidence>
<gene>
    <name evidence="1" type="ORF">A3I41_02350</name>
</gene>
<dbReference type="AlphaFoldDB" id="A0A1F7V7I9"/>
<comment type="caution">
    <text evidence="1">The sequence shown here is derived from an EMBL/GenBank/DDBJ whole genome shotgun (WGS) entry which is preliminary data.</text>
</comment>
<dbReference type="EMBL" id="MGEQ01000010">
    <property type="protein sequence ID" value="OGL86375.1"/>
    <property type="molecule type" value="Genomic_DNA"/>
</dbReference>
<proteinExistence type="predicted"/>
<protein>
    <recommendedName>
        <fullName evidence="3">Methyltransferase domain-containing protein</fullName>
    </recommendedName>
</protein>
<name>A0A1F7V7I9_9BACT</name>
<reference evidence="1 2" key="1">
    <citation type="journal article" date="2016" name="Nat. Commun.">
        <title>Thousands of microbial genomes shed light on interconnected biogeochemical processes in an aquifer system.</title>
        <authorList>
            <person name="Anantharaman K."/>
            <person name="Brown C.T."/>
            <person name="Hug L.A."/>
            <person name="Sharon I."/>
            <person name="Castelle C.J."/>
            <person name="Probst A.J."/>
            <person name="Thomas B.C."/>
            <person name="Singh A."/>
            <person name="Wilkins M.J."/>
            <person name="Karaoz U."/>
            <person name="Brodie E.L."/>
            <person name="Williams K.H."/>
            <person name="Hubbard S.S."/>
            <person name="Banfield J.F."/>
        </authorList>
    </citation>
    <scope>NUCLEOTIDE SEQUENCE [LARGE SCALE GENOMIC DNA]</scope>
</reference>
<dbReference type="Proteomes" id="UP000176593">
    <property type="component" value="Unassembled WGS sequence"/>
</dbReference>
<accession>A0A1F7V7I9</accession>
<evidence type="ECO:0008006" key="3">
    <source>
        <dbReference type="Google" id="ProtNLM"/>
    </source>
</evidence>